<keyword evidence="9" id="KW-0732">Signal</keyword>
<evidence type="ECO:0000256" key="9">
    <source>
        <dbReference type="SAM" id="SignalP"/>
    </source>
</evidence>
<dbReference type="GO" id="GO:0009279">
    <property type="term" value="C:cell outer membrane"/>
    <property type="evidence" value="ECO:0007669"/>
    <property type="project" value="UniProtKB-SubCell"/>
</dbReference>
<evidence type="ECO:0000256" key="5">
    <source>
        <dbReference type="ARBA" id="ARBA00022692"/>
    </source>
</evidence>
<keyword evidence="6" id="KW-0472">Membrane</keyword>
<dbReference type="Pfam" id="PF02321">
    <property type="entry name" value="OEP"/>
    <property type="match status" value="2"/>
</dbReference>
<proteinExistence type="inferred from homology"/>
<keyword evidence="5" id="KW-0812">Transmembrane</keyword>
<accession>A0A2U2PF51</accession>
<evidence type="ECO:0000256" key="1">
    <source>
        <dbReference type="ARBA" id="ARBA00004442"/>
    </source>
</evidence>
<dbReference type="SUPFAM" id="SSF56954">
    <property type="entry name" value="Outer membrane efflux proteins (OEP)"/>
    <property type="match status" value="1"/>
</dbReference>
<dbReference type="EMBL" id="QEAS01000011">
    <property type="protein sequence ID" value="PWG80035.1"/>
    <property type="molecule type" value="Genomic_DNA"/>
</dbReference>
<dbReference type="GO" id="GO:1990281">
    <property type="term" value="C:efflux pump complex"/>
    <property type="evidence" value="ECO:0007669"/>
    <property type="project" value="TreeGrafter"/>
</dbReference>
<keyword evidence="3" id="KW-0813">Transport</keyword>
<dbReference type="InterPro" id="IPR003423">
    <property type="entry name" value="OMP_efflux"/>
</dbReference>
<protein>
    <submittedName>
        <fullName evidence="10">Transporter</fullName>
    </submittedName>
</protein>
<comment type="similarity">
    <text evidence="2">Belongs to the outer membrane factor (OMF) (TC 1.B.17) family.</text>
</comment>
<dbReference type="OrthoDB" id="367883at2"/>
<sequence length="443" mass="50117">MNPIRNKLLPIIVTLVLSSAGITQAQPVQLSLKDALNYAVKNNINTKKARLAAERGRYKTQEVRAQALPQINGTGNLSYSPIVGQLVVDTLVFQMGRPWNSSIAVQLQQQLFNQQVFTGLKAAEASEAYYNLNVDLTEEQVIEQVSGLYYQILVNREALSVIDTNIKNTTRIEQIISDQYKNGLARKIDLDRVRVSLTNYRSSYEQMSNSINLQENQLKYYMGMPVRNQLAIPNVEIANLKATAAVSDSVNYNTRLEYLLVRKQGDLLRLQEKAYKSEYYPTLAMFTEYSYTGMSDKFDLYKSGGDAFWYEAASIGLTLRIPIFNGFATRSRLRQARVDILENKENERDIIQSLNLANENAKTQIKNSLSTINRQRENVSLAQDVYNSTQNNYRNGLAPLTDLLDAENSLTDAKNSYNQALLNYKIAEIQLLKSNGNIKSLLN</sequence>
<comment type="subcellular location">
    <subcellularLocation>
        <location evidence="1">Cell outer membrane</location>
    </subcellularLocation>
</comment>
<reference evidence="10 11" key="1">
    <citation type="submission" date="2018-04" db="EMBL/GenBank/DDBJ databases">
        <title>Pedobacter chongqingensis sp. nov., isolated from a rottenly hemp rope.</title>
        <authorList>
            <person name="Cai Y."/>
        </authorList>
    </citation>
    <scope>NUCLEOTIDE SEQUENCE [LARGE SCALE GENOMIC DNA]</scope>
    <source>
        <strain evidence="10 11">FJ4-8</strain>
    </source>
</reference>
<dbReference type="PANTHER" id="PTHR30026">
    <property type="entry name" value="OUTER MEMBRANE PROTEIN TOLC"/>
    <property type="match status" value="1"/>
</dbReference>
<evidence type="ECO:0000256" key="4">
    <source>
        <dbReference type="ARBA" id="ARBA00022452"/>
    </source>
</evidence>
<dbReference type="Proteomes" id="UP000245647">
    <property type="component" value="Unassembled WGS sequence"/>
</dbReference>
<dbReference type="InterPro" id="IPR051906">
    <property type="entry name" value="TolC-like"/>
</dbReference>
<evidence type="ECO:0000256" key="7">
    <source>
        <dbReference type="ARBA" id="ARBA00023237"/>
    </source>
</evidence>
<keyword evidence="8" id="KW-0175">Coiled coil</keyword>
<comment type="caution">
    <text evidence="10">The sequence shown here is derived from an EMBL/GenBank/DDBJ whole genome shotgun (WGS) entry which is preliminary data.</text>
</comment>
<evidence type="ECO:0000313" key="10">
    <source>
        <dbReference type="EMBL" id="PWG80035.1"/>
    </source>
</evidence>
<keyword evidence="4" id="KW-1134">Transmembrane beta strand</keyword>
<name>A0A2U2PF51_9SPHI</name>
<dbReference type="RefSeq" id="WP_109416550.1">
    <property type="nucleotide sequence ID" value="NZ_QEAS01000011.1"/>
</dbReference>
<evidence type="ECO:0000256" key="2">
    <source>
        <dbReference type="ARBA" id="ARBA00007613"/>
    </source>
</evidence>
<dbReference type="Gene3D" id="1.20.1600.10">
    <property type="entry name" value="Outer membrane efflux proteins (OEP)"/>
    <property type="match status" value="1"/>
</dbReference>
<keyword evidence="7" id="KW-0998">Cell outer membrane</keyword>
<evidence type="ECO:0000256" key="3">
    <source>
        <dbReference type="ARBA" id="ARBA00022448"/>
    </source>
</evidence>
<organism evidence="10 11">
    <name type="scientific">Pararcticibacter amylolyticus</name>
    <dbReference type="NCBI Taxonomy" id="2173175"/>
    <lineage>
        <taxon>Bacteria</taxon>
        <taxon>Pseudomonadati</taxon>
        <taxon>Bacteroidota</taxon>
        <taxon>Sphingobacteriia</taxon>
        <taxon>Sphingobacteriales</taxon>
        <taxon>Sphingobacteriaceae</taxon>
        <taxon>Pararcticibacter</taxon>
    </lineage>
</organism>
<gene>
    <name evidence="10" type="ORF">DDR33_14675</name>
</gene>
<feature type="signal peptide" evidence="9">
    <location>
        <begin position="1"/>
        <end position="25"/>
    </location>
</feature>
<dbReference type="AlphaFoldDB" id="A0A2U2PF51"/>
<dbReference type="PANTHER" id="PTHR30026:SF20">
    <property type="entry name" value="OUTER MEMBRANE PROTEIN TOLC"/>
    <property type="match status" value="1"/>
</dbReference>
<evidence type="ECO:0000256" key="8">
    <source>
        <dbReference type="SAM" id="Coils"/>
    </source>
</evidence>
<evidence type="ECO:0000313" key="11">
    <source>
        <dbReference type="Proteomes" id="UP000245647"/>
    </source>
</evidence>
<evidence type="ECO:0000256" key="6">
    <source>
        <dbReference type="ARBA" id="ARBA00023136"/>
    </source>
</evidence>
<feature type="coiled-coil region" evidence="8">
    <location>
        <begin position="344"/>
        <end position="378"/>
    </location>
</feature>
<feature type="chain" id="PRO_5015408424" evidence="9">
    <location>
        <begin position="26"/>
        <end position="443"/>
    </location>
</feature>
<keyword evidence="11" id="KW-1185">Reference proteome</keyword>
<dbReference type="GO" id="GO:0015562">
    <property type="term" value="F:efflux transmembrane transporter activity"/>
    <property type="evidence" value="ECO:0007669"/>
    <property type="project" value="InterPro"/>
</dbReference>
<dbReference type="GO" id="GO:0015288">
    <property type="term" value="F:porin activity"/>
    <property type="evidence" value="ECO:0007669"/>
    <property type="project" value="TreeGrafter"/>
</dbReference>